<dbReference type="InterPro" id="IPR036761">
    <property type="entry name" value="TTHA0802/YceI-like_sf"/>
</dbReference>
<evidence type="ECO:0000259" key="2">
    <source>
        <dbReference type="SMART" id="SM00867"/>
    </source>
</evidence>
<keyword evidence="1" id="KW-0732">Signal</keyword>
<dbReference type="Proteomes" id="UP001209854">
    <property type="component" value="Unassembled WGS sequence"/>
</dbReference>
<dbReference type="Pfam" id="PF04264">
    <property type="entry name" value="YceI"/>
    <property type="match status" value="1"/>
</dbReference>
<feature type="signal peptide" evidence="1">
    <location>
        <begin position="1"/>
        <end position="26"/>
    </location>
</feature>
<evidence type="ECO:0000256" key="1">
    <source>
        <dbReference type="SAM" id="SignalP"/>
    </source>
</evidence>
<dbReference type="NCBIfam" id="NF002994">
    <property type="entry name" value="PRK03757.1"/>
    <property type="match status" value="1"/>
</dbReference>
<evidence type="ECO:0000313" key="3">
    <source>
        <dbReference type="EMBL" id="MCW7555412.1"/>
    </source>
</evidence>
<dbReference type="Gene3D" id="2.40.128.110">
    <property type="entry name" value="Lipid/polyisoprenoid-binding, YceI-like"/>
    <property type="match status" value="1"/>
</dbReference>
<gene>
    <name evidence="3" type="ORF">NX722_22855</name>
</gene>
<dbReference type="SUPFAM" id="SSF101874">
    <property type="entry name" value="YceI-like"/>
    <property type="match status" value="1"/>
</dbReference>
<feature type="chain" id="PRO_5046507213" evidence="1">
    <location>
        <begin position="27"/>
        <end position="193"/>
    </location>
</feature>
<dbReference type="InterPro" id="IPR007372">
    <property type="entry name" value="Lipid/polyisoprenoid-bd_YceI"/>
</dbReference>
<evidence type="ECO:0000313" key="4">
    <source>
        <dbReference type="Proteomes" id="UP001209854"/>
    </source>
</evidence>
<organism evidence="3 4">
    <name type="scientific">Endozoicomonas gorgoniicola</name>
    <dbReference type="NCBI Taxonomy" id="1234144"/>
    <lineage>
        <taxon>Bacteria</taxon>
        <taxon>Pseudomonadati</taxon>
        <taxon>Pseudomonadota</taxon>
        <taxon>Gammaproteobacteria</taxon>
        <taxon>Oceanospirillales</taxon>
        <taxon>Endozoicomonadaceae</taxon>
        <taxon>Endozoicomonas</taxon>
    </lineage>
</organism>
<proteinExistence type="predicted"/>
<keyword evidence="4" id="KW-1185">Reference proteome</keyword>
<protein>
    <submittedName>
        <fullName evidence="3">YceI family protein</fullName>
    </submittedName>
</protein>
<sequence length="193" mass="21042">MTRLEKFFAIAAFAVSILGLSAPASANTYLIDTKGAHAFINFKVSHLGYSWVHGNFTDFSGSFKFDPAKPEASSIKVNINTNSVNSSHAERDKHLRGKKFLNTSQFPEASFVSTRIESDDGQNARIYGDFTLKGVTKKIVIEAVKVGEGRDPWGGYRAGFSGTTQLSMADFDMNLGPASADIHITLEVEGIRQ</sequence>
<dbReference type="EMBL" id="JAPFCC010000001">
    <property type="protein sequence ID" value="MCW7555412.1"/>
    <property type="molecule type" value="Genomic_DNA"/>
</dbReference>
<reference evidence="3 4" key="1">
    <citation type="submission" date="2022-10" db="EMBL/GenBank/DDBJ databases">
        <title>High-quality genome sequences of two octocoral-associated bacteria, Endozoicomonas euniceicola EF212 and Endozoicomonas gorgoniicola PS125.</title>
        <authorList>
            <person name="Chiou Y.-J."/>
            <person name="Chen Y.-H."/>
        </authorList>
    </citation>
    <scope>NUCLEOTIDE SEQUENCE [LARGE SCALE GENOMIC DNA]</scope>
    <source>
        <strain evidence="3 4">PS125</strain>
    </source>
</reference>
<feature type="domain" description="Lipid/polyisoprenoid-binding YceI-like" evidence="2">
    <location>
        <begin position="28"/>
        <end position="191"/>
    </location>
</feature>
<dbReference type="RefSeq" id="WP_262565171.1">
    <property type="nucleotide sequence ID" value="NZ_JAPFCC010000001.1"/>
</dbReference>
<accession>A0ABT3N1A1</accession>
<comment type="caution">
    <text evidence="3">The sequence shown here is derived from an EMBL/GenBank/DDBJ whole genome shotgun (WGS) entry which is preliminary data.</text>
</comment>
<dbReference type="SMART" id="SM00867">
    <property type="entry name" value="YceI"/>
    <property type="match status" value="1"/>
</dbReference>
<name>A0ABT3N1A1_9GAMM</name>
<dbReference type="PANTHER" id="PTHR34406:SF1">
    <property type="entry name" value="PROTEIN YCEI"/>
    <property type="match status" value="1"/>
</dbReference>
<dbReference type="PANTHER" id="PTHR34406">
    <property type="entry name" value="PROTEIN YCEI"/>
    <property type="match status" value="1"/>
</dbReference>